<evidence type="ECO:0000259" key="1">
    <source>
        <dbReference type="Pfam" id="PF08242"/>
    </source>
</evidence>
<dbReference type="GO" id="GO:0032259">
    <property type="term" value="P:methylation"/>
    <property type="evidence" value="ECO:0007669"/>
    <property type="project" value="UniProtKB-KW"/>
</dbReference>
<sequence length="407" mass="44829">MSARTLGNAVYFPLFLRWLYDTLVLGFYCSFAWGCPRGVLSGHYNKHVFSLVKPRARLLDIGVGTGYFVQSAPLPPGSAVVLADINQNPLAEAEHRIQLAHPNVIVNTAQADVFVLGDRHTSLPPSLHVGSNGQFDVISCMLLLHCLHGSAKRKGEAIAGLDRLLKPDGVLVGATVLGGGVKHNDFGRFLMFWHNLLGVFHNKDDYAADIIEPLKSDFKLLLIEISIRDFLPHSTKESYMAEMFAEPAKDISDIGWVWLTWAPKDIIPVLLPAPQTAMNGGPQACLIEEVEAKELRSFRSQAQDHIVAEEGKDFDIAEDRSSHNQTSAYIPTLNAPSVIAPPFFPPLNEILSTFDASLRSPDSCSVLSDALRILRSSRKMFFLSLCLIEARIPCVNMSVKSVPLFDV</sequence>
<keyword evidence="2" id="KW-0808">Transferase</keyword>
<accession>A0A010S6M0</accession>
<organism evidence="2 3">
    <name type="scientific">Colletotrichum fioriniae PJ7</name>
    <dbReference type="NCBI Taxonomy" id="1445577"/>
    <lineage>
        <taxon>Eukaryota</taxon>
        <taxon>Fungi</taxon>
        <taxon>Dikarya</taxon>
        <taxon>Ascomycota</taxon>
        <taxon>Pezizomycotina</taxon>
        <taxon>Sordariomycetes</taxon>
        <taxon>Hypocreomycetidae</taxon>
        <taxon>Glomerellales</taxon>
        <taxon>Glomerellaceae</taxon>
        <taxon>Colletotrichum</taxon>
        <taxon>Colletotrichum acutatum species complex</taxon>
    </lineage>
</organism>
<proteinExistence type="predicted"/>
<dbReference type="eggNOG" id="ENOG502SJSY">
    <property type="taxonomic scope" value="Eukaryota"/>
</dbReference>
<evidence type="ECO:0000313" key="2">
    <source>
        <dbReference type="EMBL" id="EXF80298.1"/>
    </source>
</evidence>
<dbReference type="InterPro" id="IPR013217">
    <property type="entry name" value="Methyltransf_12"/>
</dbReference>
<dbReference type="Gene3D" id="3.40.50.150">
    <property type="entry name" value="Vaccinia Virus protein VP39"/>
    <property type="match status" value="1"/>
</dbReference>
<dbReference type="SUPFAM" id="SSF53335">
    <property type="entry name" value="S-adenosyl-L-methionine-dependent methyltransferases"/>
    <property type="match status" value="1"/>
</dbReference>
<gene>
    <name evidence="2" type="ORF">CFIO01_09332</name>
</gene>
<dbReference type="AlphaFoldDB" id="A0A010S6M0"/>
<dbReference type="Proteomes" id="UP000020467">
    <property type="component" value="Unassembled WGS sequence"/>
</dbReference>
<keyword evidence="2" id="KW-0489">Methyltransferase</keyword>
<dbReference type="HOGENOM" id="CLU_676154_0_0_1"/>
<dbReference type="InterPro" id="IPR029063">
    <property type="entry name" value="SAM-dependent_MTases_sf"/>
</dbReference>
<protein>
    <submittedName>
        <fullName evidence="2">Methyltransferase domain-containing protein</fullName>
    </submittedName>
</protein>
<dbReference type="OrthoDB" id="10061782at2759"/>
<dbReference type="KEGG" id="cfj:CFIO01_09332"/>
<dbReference type="CDD" id="cd02440">
    <property type="entry name" value="AdoMet_MTases"/>
    <property type="match status" value="1"/>
</dbReference>
<comment type="caution">
    <text evidence="2">The sequence shown here is derived from an EMBL/GenBank/DDBJ whole genome shotgun (WGS) entry which is preliminary data.</text>
</comment>
<reference evidence="2 3" key="1">
    <citation type="submission" date="2014-02" db="EMBL/GenBank/DDBJ databases">
        <title>The genome sequence of Colletotrichum fioriniae PJ7.</title>
        <authorList>
            <person name="Baroncelli R."/>
            <person name="Thon M.R."/>
        </authorList>
    </citation>
    <scope>NUCLEOTIDE SEQUENCE [LARGE SCALE GENOMIC DNA]</scope>
    <source>
        <strain evidence="2 3">PJ7</strain>
    </source>
</reference>
<feature type="domain" description="Methyltransferase type 12" evidence="1">
    <location>
        <begin position="59"/>
        <end position="171"/>
    </location>
</feature>
<dbReference type="Pfam" id="PF08242">
    <property type="entry name" value="Methyltransf_12"/>
    <property type="match status" value="1"/>
</dbReference>
<dbReference type="GO" id="GO:0008168">
    <property type="term" value="F:methyltransferase activity"/>
    <property type="evidence" value="ECO:0007669"/>
    <property type="project" value="UniProtKB-KW"/>
</dbReference>
<keyword evidence="3" id="KW-1185">Reference proteome</keyword>
<evidence type="ECO:0000313" key="3">
    <source>
        <dbReference type="Proteomes" id="UP000020467"/>
    </source>
</evidence>
<name>A0A010S6M0_9PEZI</name>
<dbReference type="EMBL" id="JARH01000454">
    <property type="protein sequence ID" value="EXF80298.1"/>
    <property type="molecule type" value="Genomic_DNA"/>
</dbReference>